<dbReference type="GO" id="GO:0046872">
    <property type="term" value="F:metal ion binding"/>
    <property type="evidence" value="ECO:0007669"/>
    <property type="project" value="UniProtKB-KW"/>
</dbReference>
<keyword evidence="8" id="KW-0732">Signal</keyword>
<dbReference type="GO" id="GO:0004222">
    <property type="term" value="F:metalloendopeptidase activity"/>
    <property type="evidence" value="ECO:0007669"/>
    <property type="project" value="InterPro"/>
</dbReference>
<evidence type="ECO:0000256" key="6">
    <source>
        <dbReference type="ARBA" id="ARBA00023049"/>
    </source>
</evidence>
<dbReference type="InterPro" id="IPR048990">
    <property type="entry name" value="StcE_b-sandwich"/>
</dbReference>
<feature type="compositionally biased region" description="Low complexity" evidence="7">
    <location>
        <begin position="928"/>
        <end position="950"/>
    </location>
</feature>
<dbReference type="InterPro" id="IPR019503">
    <property type="entry name" value="Peptidase_M66_dom"/>
</dbReference>
<feature type="domain" description="Peptidase M66" evidence="9">
    <location>
        <begin position="509"/>
        <end position="766"/>
    </location>
</feature>
<dbReference type="InterPro" id="IPR022218">
    <property type="entry name" value="TagA_dom"/>
</dbReference>
<keyword evidence="3" id="KW-0479">Metal-binding</keyword>
<evidence type="ECO:0000256" key="2">
    <source>
        <dbReference type="ARBA" id="ARBA00022670"/>
    </source>
</evidence>
<comment type="cofactor">
    <cofactor evidence="1">
        <name>Zn(2+)</name>
        <dbReference type="ChEBI" id="CHEBI:29105"/>
    </cofactor>
</comment>
<dbReference type="Pfam" id="PF10462">
    <property type="entry name" value="Peptidase_M66"/>
    <property type="match status" value="1"/>
</dbReference>
<evidence type="ECO:0000256" key="3">
    <source>
        <dbReference type="ARBA" id="ARBA00022723"/>
    </source>
</evidence>
<feature type="region of interest" description="Disordered" evidence="7">
    <location>
        <begin position="204"/>
        <end position="224"/>
    </location>
</feature>
<evidence type="ECO:0000256" key="7">
    <source>
        <dbReference type="SAM" id="MobiDB-lite"/>
    </source>
</evidence>
<evidence type="ECO:0000313" key="10">
    <source>
        <dbReference type="EMBL" id="OEU14324.1"/>
    </source>
</evidence>
<dbReference type="EMBL" id="KV784360">
    <property type="protein sequence ID" value="OEU14324.1"/>
    <property type="molecule type" value="Genomic_DNA"/>
</dbReference>
<dbReference type="Gene3D" id="2.60.120.1230">
    <property type="match status" value="2"/>
</dbReference>
<dbReference type="KEGG" id="fcy:FRACYDRAFT_240859"/>
<feature type="compositionally biased region" description="Low complexity" evidence="7">
    <location>
        <begin position="211"/>
        <end position="221"/>
    </location>
</feature>
<dbReference type="InParanoid" id="A0A1E7F879"/>
<dbReference type="PROSITE" id="PS51694">
    <property type="entry name" value="PEPTIDASE_M66"/>
    <property type="match status" value="1"/>
</dbReference>
<keyword evidence="11" id="KW-1185">Reference proteome</keyword>
<feature type="chain" id="PRO_5009192787" description="Peptidase M66 domain-containing protein" evidence="8">
    <location>
        <begin position="33"/>
        <end position="1025"/>
    </location>
</feature>
<dbReference type="InterPro" id="IPR051256">
    <property type="entry name" value="Dictomallein"/>
</dbReference>
<keyword evidence="6" id="KW-0482">Metalloprotease</keyword>
<dbReference type="GO" id="GO:0006508">
    <property type="term" value="P:proteolysis"/>
    <property type="evidence" value="ECO:0007669"/>
    <property type="project" value="UniProtKB-KW"/>
</dbReference>
<dbReference type="PANTHER" id="PTHR39540">
    <property type="match status" value="1"/>
</dbReference>
<feature type="signal peptide" evidence="8">
    <location>
        <begin position="1"/>
        <end position="32"/>
    </location>
</feature>
<dbReference type="OrthoDB" id="10659809at2759"/>
<protein>
    <recommendedName>
        <fullName evidence="9">Peptidase M66 domain-containing protein</fullName>
    </recommendedName>
</protein>
<organism evidence="10 11">
    <name type="scientific">Fragilariopsis cylindrus CCMP1102</name>
    <dbReference type="NCBI Taxonomy" id="635003"/>
    <lineage>
        <taxon>Eukaryota</taxon>
        <taxon>Sar</taxon>
        <taxon>Stramenopiles</taxon>
        <taxon>Ochrophyta</taxon>
        <taxon>Bacillariophyta</taxon>
        <taxon>Bacillariophyceae</taxon>
        <taxon>Bacillariophycidae</taxon>
        <taxon>Bacillariales</taxon>
        <taxon>Bacillariaceae</taxon>
        <taxon>Fragilariopsis</taxon>
    </lineage>
</organism>
<dbReference type="Pfam" id="PF12561">
    <property type="entry name" value="TagA"/>
    <property type="match status" value="1"/>
</dbReference>
<dbReference type="Proteomes" id="UP000095751">
    <property type="component" value="Unassembled WGS sequence"/>
</dbReference>
<evidence type="ECO:0000259" key="9">
    <source>
        <dbReference type="PROSITE" id="PS51694"/>
    </source>
</evidence>
<keyword evidence="4" id="KW-0378">Hydrolase</keyword>
<dbReference type="PANTHER" id="PTHR39540:SF1">
    <property type="entry name" value="DICTOMALLEIN-1-RELATED"/>
    <property type="match status" value="1"/>
</dbReference>
<proteinExistence type="predicted"/>
<evidence type="ECO:0000256" key="4">
    <source>
        <dbReference type="ARBA" id="ARBA00022801"/>
    </source>
</evidence>
<feature type="region of interest" description="Disordered" evidence="7">
    <location>
        <begin position="927"/>
        <end position="955"/>
    </location>
</feature>
<evidence type="ECO:0000313" key="11">
    <source>
        <dbReference type="Proteomes" id="UP000095751"/>
    </source>
</evidence>
<evidence type="ECO:0000256" key="1">
    <source>
        <dbReference type="ARBA" id="ARBA00001947"/>
    </source>
</evidence>
<evidence type="ECO:0000256" key="8">
    <source>
        <dbReference type="SAM" id="SignalP"/>
    </source>
</evidence>
<keyword evidence="2" id="KW-0645">Protease</keyword>
<gene>
    <name evidence="10" type="ORF">FRACYDRAFT_240859</name>
</gene>
<accession>A0A1E7F879</accession>
<name>A0A1E7F879_9STRA</name>
<dbReference type="AlphaFoldDB" id="A0A1E7F879"/>
<dbReference type="Pfam" id="PF20944">
    <property type="entry name" value="StcE_b-sandwich"/>
    <property type="match status" value="1"/>
</dbReference>
<keyword evidence="5" id="KW-0862">Zinc</keyword>
<evidence type="ECO:0000256" key="5">
    <source>
        <dbReference type="ARBA" id="ARBA00022833"/>
    </source>
</evidence>
<sequence length="1025" mass="113590">MVAFTSTNILSSSAPLLWFCALLLTATTTTFSSIEGVDAAGSSSTALPETVFWDNNWPSDLTLPINNKAGDDKNDNNDNNNGGDLWSLSSDAHIISGQAALNEVNNDPNSDELTDIFNTNNADVGVEVLLETYNGAWIGNVYLPNPNDVPIGSKFQIKVSSTWGVNVHYNDGFIEQRVDNREQLIVIVFEDDVDGRVWFSEQDYIPPPTDVPTSSPTSSPSLQDEKKYELLEGTVLFAQSQIIPSKHGIENDNQPHLTALRKTLVMLRPHNINLDNEDIGTEIEMIVRSGESDIIQEGIITMNDPSQIPKQSGLIEFGNNLNINDVEIPASLDGDRYIIQGQLSLTNIGYDTDAVKLAEILNNEACTVTSQNQVEIKTSNGSWVRDIYLPTGLSVPSNSKVQITCNSGYNVNLYYPNTQTGIGYRKKTVTNGQTLVAILVDNGFTWITKDDLIHNEYVFGHNFYTATLDAEWIMPGMTLEFIVKDDNDSINNKQVLGILDDINVGGVTELMITTLDVGMLTEPRNKFLFANQQELHREYYETTLASRLIVVQYESMFLEEIMLPDGTFYSSGGISNTDGSWHTGDMRQFIAKILLSHGIDLANYGVSSSLGSSESSNPFTCALLAAHNAVGMYQNGRKVHGGSGGNGMVTLDSSIGNEFSHEIGHNYNLGHYVDGFNGSVHRPSNEINSSWGWDSILNVFIPNFSSSSSGKDQCLDEQCQTPFLNKYQYGKDSMAGGSPQWTNHYTMYTPNSAKKIQDFLEKKAIWDPTSSTGFSKYDGETMKEFNGNQQQKPRLYRVPVTTLVGYYDPDSTLNRNLQSYIYPAMHGAYGFVYNDDGDSISNGCKLVVETSNNGVLVYDLSTSIIDSNGMNKFHVNIATDDEPYDAKIFCQNMLRANRVLDRPKHILEDGDDTLTYTVTGIPFADNISPASSPTSSPTSSSTSLPTSSPTADISCKDSTDSFRWNKRKRKRKRKTCKWLRKKSNRKIKKLCKKRKQRQKVWVWCPTTCGNVGIGPCTTTVQQQLV</sequence>
<reference evidence="10 11" key="1">
    <citation type="submission" date="2016-09" db="EMBL/GenBank/DDBJ databases">
        <title>Extensive genetic diversity and differential bi-allelic expression allows diatom success in the polar Southern Ocean.</title>
        <authorList>
            <consortium name="DOE Joint Genome Institute"/>
            <person name="Mock T."/>
            <person name="Otillar R.P."/>
            <person name="Strauss J."/>
            <person name="Dupont C."/>
            <person name="Frickenhaus S."/>
            <person name="Maumus F."/>
            <person name="Mcmullan M."/>
            <person name="Sanges R."/>
            <person name="Schmutz J."/>
            <person name="Toseland A."/>
            <person name="Valas R."/>
            <person name="Veluchamy A."/>
            <person name="Ward B.J."/>
            <person name="Allen A."/>
            <person name="Barry K."/>
            <person name="Falciatore A."/>
            <person name="Ferrante M."/>
            <person name="Fortunato A.E."/>
            <person name="Gloeckner G."/>
            <person name="Gruber A."/>
            <person name="Hipkin R."/>
            <person name="Janech M."/>
            <person name="Kroth P."/>
            <person name="Leese F."/>
            <person name="Lindquist E."/>
            <person name="Lyon B.R."/>
            <person name="Martin J."/>
            <person name="Mayer C."/>
            <person name="Parker M."/>
            <person name="Quesneville H."/>
            <person name="Raymond J."/>
            <person name="Uhlig C."/>
            <person name="Valentin K.U."/>
            <person name="Worden A.Z."/>
            <person name="Armbrust E.V."/>
            <person name="Bowler C."/>
            <person name="Green B."/>
            <person name="Moulton V."/>
            <person name="Van Oosterhout C."/>
            <person name="Grigoriev I."/>
        </authorList>
    </citation>
    <scope>NUCLEOTIDE SEQUENCE [LARGE SCALE GENOMIC DNA]</scope>
    <source>
        <strain evidence="10 11">CCMP1102</strain>
    </source>
</reference>